<dbReference type="SUPFAM" id="SSF52540">
    <property type="entry name" value="P-loop containing nucleoside triphosphate hydrolases"/>
    <property type="match status" value="1"/>
</dbReference>
<dbReference type="GO" id="GO:0008146">
    <property type="term" value="F:sulfotransferase activity"/>
    <property type="evidence" value="ECO:0007669"/>
    <property type="project" value="InterPro"/>
</dbReference>
<dbReference type="PANTHER" id="PTHR32301">
    <property type="entry name" value="COUNTIN RECEPTOR CNR3-RELATED"/>
    <property type="match status" value="1"/>
</dbReference>
<evidence type="ECO:0000313" key="1">
    <source>
        <dbReference type="EMBL" id="QHU22791.1"/>
    </source>
</evidence>
<dbReference type="InterPro" id="IPR053259">
    <property type="entry name" value="Golvesin-related_Golgi"/>
</dbReference>
<protein>
    <recommendedName>
        <fullName evidence="2">Sulfotransferase domain-containing protein</fullName>
    </recommendedName>
</protein>
<dbReference type="InterPro" id="IPR027417">
    <property type="entry name" value="P-loop_NTPase"/>
</dbReference>
<evidence type="ECO:0008006" key="2">
    <source>
        <dbReference type="Google" id="ProtNLM"/>
    </source>
</evidence>
<name>A0A6C0KZY3_9ZZZZ</name>
<proteinExistence type="predicted"/>
<dbReference type="Gene3D" id="3.40.50.300">
    <property type="entry name" value="P-loop containing nucleotide triphosphate hydrolases"/>
    <property type="match status" value="1"/>
</dbReference>
<dbReference type="InterPro" id="IPR005331">
    <property type="entry name" value="Sulfotransferase"/>
</dbReference>
<dbReference type="AlphaFoldDB" id="A0A6C0KZY3"/>
<dbReference type="Pfam" id="PF03567">
    <property type="entry name" value="Sulfotransfer_2"/>
    <property type="match status" value="1"/>
</dbReference>
<dbReference type="GO" id="GO:0016020">
    <property type="term" value="C:membrane"/>
    <property type="evidence" value="ECO:0007669"/>
    <property type="project" value="InterPro"/>
</dbReference>
<accession>A0A6C0KZY3</accession>
<sequence>MDDPAKMHDNDYVFPSHIMKFLHVPKSGGTTFRETSKRFNLPIQCEKLHQPISKHCPTSDFKYIIILRNPINRVTSYYNMVLQAPHPKYCYKRYIGSLDIFMNNCWEVNNQVTVYLAGIYKGYTKEIVQITDEIFQIAKKNLESMYKIIIFENLENEIMDFFNNEFNVNCKNNHIRNFRASKYEQLSSEEIELVKKHNKYDIMLYEYAISLCK</sequence>
<dbReference type="EMBL" id="MN741018">
    <property type="protein sequence ID" value="QHU22791.1"/>
    <property type="molecule type" value="Genomic_DNA"/>
</dbReference>
<reference evidence="1" key="1">
    <citation type="journal article" date="2020" name="Nature">
        <title>Giant virus diversity and host interactions through global metagenomics.</title>
        <authorList>
            <person name="Schulz F."/>
            <person name="Roux S."/>
            <person name="Paez-Espino D."/>
            <person name="Jungbluth S."/>
            <person name="Walsh D.A."/>
            <person name="Denef V.J."/>
            <person name="McMahon K.D."/>
            <person name="Konstantinidis K.T."/>
            <person name="Eloe-Fadrosh E.A."/>
            <person name="Kyrpides N.C."/>
            <person name="Woyke T."/>
        </authorList>
    </citation>
    <scope>NUCLEOTIDE SEQUENCE</scope>
    <source>
        <strain evidence="1">GVMAG-S-ERX555907-63</strain>
    </source>
</reference>
<organism evidence="1">
    <name type="scientific">viral metagenome</name>
    <dbReference type="NCBI Taxonomy" id="1070528"/>
    <lineage>
        <taxon>unclassified sequences</taxon>
        <taxon>metagenomes</taxon>
        <taxon>organismal metagenomes</taxon>
    </lineage>
</organism>
<dbReference type="PANTHER" id="PTHR32301:SF6">
    <property type="entry name" value="GOLVESIN-RELATED"/>
    <property type="match status" value="1"/>
</dbReference>